<proteinExistence type="predicted"/>
<organism evidence="1 2">
    <name type="scientific">Aotus nancymaae</name>
    <name type="common">Ma's night monkey</name>
    <dbReference type="NCBI Taxonomy" id="37293"/>
    <lineage>
        <taxon>Eukaryota</taxon>
        <taxon>Metazoa</taxon>
        <taxon>Chordata</taxon>
        <taxon>Craniata</taxon>
        <taxon>Vertebrata</taxon>
        <taxon>Euteleostomi</taxon>
        <taxon>Mammalia</taxon>
        <taxon>Eutheria</taxon>
        <taxon>Euarchontoglires</taxon>
        <taxon>Primates</taxon>
        <taxon>Haplorrhini</taxon>
        <taxon>Platyrrhini</taxon>
        <taxon>Aotidae</taxon>
        <taxon>Aotus</taxon>
    </lineage>
</organism>
<keyword evidence="2" id="KW-1185">Reference proteome</keyword>
<sequence>MLSFLNRVNYEIGKRGFIYNACQSAWHIPYTKDLTNNYDTSNDK</sequence>
<reference evidence="1" key="2">
    <citation type="submission" date="2025-09" db="UniProtKB">
        <authorList>
            <consortium name="Ensembl"/>
        </authorList>
    </citation>
    <scope>IDENTIFICATION</scope>
</reference>
<reference evidence="1" key="1">
    <citation type="submission" date="2025-08" db="UniProtKB">
        <authorList>
            <consortium name="Ensembl"/>
        </authorList>
    </citation>
    <scope>IDENTIFICATION</scope>
</reference>
<evidence type="ECO:0000313" key="1">
    <source>
        <dbReference type="Ensembl" id="ENSANAP00000035992.1"/>
    </source>
</evidence>
<protein>
    <submittedName>
        <fullName evidence="1">Uncharacterized protein</fullName>
    </submittedName>
</protein>
<dbReference type="Proteomes" id="UP000233020">
    <property type="component" value="Unplaced"/>
</dbReference>
<name>A0A2K5ES00_AOTNA</name>
<accession>A0A2K5ES00</accession>
<evidence type="ECO:0000313" key="2">
    <source>
        <dbReference type="Proteomes" id="UP000233020"/>
    </source>
</evidence>
<dbReference type="AlphaFoldDB" id="A0A2K5ES00"/>
<dbReference type="Ensembl" id="ENSANAT00000054063.1">
    <property type="protein sequence ID" value="ENSANAP00000035992.1"/>
    <property type="gene ID" value="ENSANAG00000035517.1"/>
</dbReference>